<dbReference type="GO" id="GO:0012505">
    <property type="term" value="C:endomembrane system"/>
    <property type="evidence" value="ECO:0007669"/>
    <property type="project" value="UniProtKB-SubCell"/>
</dbReference>
<dbReference type="InterPro" id="IPR007318">
    <property type="entry name" value="Phopholipid_MeTrfase"/>
</dbReference>
<evidence type="ECO:0000313" key="6">
    <source>
        <dbReference type="EMBL" id="RQG99581.1"/>
    </source>
</evidence>
<organism evidence="6 7">
    <name type="scientific">Natrarchaeobius chitinivorans</name>
    <dbReference type="NCBI Taxonomy" id="1679083"/>
    <lineage>
        <taxon>Archaea</taxon>
        <taxon>Methanobacteriati</taxon>
        <taxon>Methanobacteriota</taxon>
        <taxon>Stenosarchaea group</taxon>
        <taxon>Halobacteria</taxon>
        <taxon>Halobacteriales</taxon>
        <taxon>Natrialbaceae</taxon>
        <taxon>Natrarchaeobius</taxon>
    </lineage>
</organism>
<feature type="transmembrane region" description="Helical" evidence="5">
    <location>
        <begin position="44"/>
        <end position="62"/>
    </location>
</feature>
<sequence length="162" mass="18365">MGSISTYLKTIVFTILVPGIVAVAVPQLLARWRKHPELPLNEHLARGLGILSLVSGILLYVYTSFQFVSEGEGTPSPTDEPKHLVTGGIYAHSRNPMYIGVLLVILGQALLRRSVAILWWGAGMWIGFHNRAIGYEEPHLLEKHGEEYEKYREEVPRWFFLR</sequence>
<dbReference type="Pfam" id="PF04191">
    <property type="entry name" value="PEMT"/>
    <property type="match status" value="1"/>
</dbReference>
<dbReference type="GO" id="GO:0008168">
    <property type="term" value="F:methyltransferase activity"/>
    <property type="evidence" value="ECO:0007669"/>
    <property type="project" value="UniProtKB-KW"/>
</dbReference>
<keyword evidence="6" id="KW-0808">Transferase</keyword>
<dbReference type="EMBL" id="REFZ01000008">
    <property type="protein sequence ID" value="RQG99581.1"/>
    <property type="molecule type" value="Genomic_DNA"/>
</dbReference>
<evidence type="ECO:0000313" key="7">
    <source>
        <dbReference type="Proteomes" id="UP000281431"/>
    </source>
</evidence>
<accession>A0A3N6MT87</accession>
<dbReference type="AlphaFoldDB" id="A0A3N6MT87"/>
<proteinExistence type="predicted"/>
<dbReference type="GO" id="GO:0032259">
    <property type="term" value="P:methylation"/>
    <property type="evidence" value="ECO:0007669"/>
    <property type="project" value="UniProtKB-KW"/>
</dbReference>
<dbReference type="OrthoDB" id="148346at2157"/>
<dbReference type="Gene3D" id="1.20.120.1630">
    <property type="match status" value="1"/>
</dbReference>
<dbReference type="PANTHER" id="PTHR12714">
    <property type="entry name" value="PROTEIN-S ISOPRENYLCYSTEINE O-METHYLTRANSFERASE"/>
    <property type="match status" value="1"/>
</dbReference>
<evidence type="ECO:0000256" key="5">
    <source>
        <dbReference type="SAM" id="Phobius"/>
    </source>
</evidence>
<name>A0A3N6MT87_NATCH</name>
<gene>
    <name evidence="6" type="ORF">EA472_12980</name>
</gene>
<protein>
    <submittedName>
        <fullName evidence="6">Isoprenylcysteine carboxylmethyltransferase family protein</fullName>
    </submittedName>
</protein>
<keyword evidence="3 5" id="KW-1133">Transmembrane helix</keyword>
<evidence type="ECO:0000256" key="4">
    <source>
        <dbReference type="ARBA" id="ARBA00023136"/>
    </source>
</evidence>
<dbReference type="Proteomes" id="UP000281431">
    <property type="component" value="Unassembled WGS sequence"/>
</dbReference>
<keyword evidence="2 5" id="KW-0812">Transmembrane</keyword>
<reference evidence="6 7" key="1">
    <citation type="submission" date="2018-10" db="EMBL/GenBank/DDBJ databases">
        <title>Natrarchaeobius chitinivorans gen. nov., sp. nov., and Natrarchaeobius haloalkaliphilus sp. nov., alkaliphilic, chitin-utilizing haloarchaea from hypersaline alkaline lakes.</title>
        <authorList>
            <person name="Sorokin D.Y."/>
            <person name="Elcheninov A.G."/>
            <person name="Kostrikina N.A."/>
            <person name="Bale N.J."/>
            <person name="Sinninghe Damste J.S."/>
            <person name="Khijniak T.V."/>
            <person name="Kublanov I.V."/>
            <person name="Toshchakov S.V."/>
        </authorList>
    </citation>
    <scope>NUCLEOTIDE SEQUENCE [LARGE SCALE GENOMIC DNA]</scope>
    <source>
        <strain evidence="6 7">AArcht7</strain>
    </source>
</reference>
<evidence type="ECO:0000256" key="3">
    <source>
        <dbReference type="ARBA" id="ARBA00022989"/>
    </source>
</evidence>
<evidence type="ECO:0000256" key="1">
    <source>
        <dbReference type="ARBA" id="ARBA00004127"/>
    </source>
</evidence>
<keyword evidence="6" id="KW-0489">Methyltransferase</keyword>
<dbReference type="PANTHER" id="PTHR12714:SF9">
    <property type="entry name" value="PROTEIN-S-ISOPRENYLCYSTEINE O-METHYLTRANSFERASE"/>
    <property type="match status" value="1"/>
</dbReference>
<feature type="transmembrane region" description="Helical" evidence="5">
    <location>
        <begin position="12"/>
        <end position="32"/>
    </location>
</feature>
<keyword evidence="4 5" id="KW-0472">Membrane</keyword>
<comment type="caution">
    <text evidence="6">The sequence shown here is derived from an EMBL/GenBank/DDBJ whole genome shotgun (WGS) entry which is preliminary data.</text>
</comment>
<comment type="subcellular location">
    <subcellularLocation>
        <location evidence="1">Endomembrane system</location>
        <topology evidence="1">Multi-pass membrane protein</topology>
    </subcellularLocation>
</comment>
<feature type="transmembrane region" description="Helical" evidence="5">
    <location>
        <begin position="97"/>
        <end position="121"/>
    </location>
</feature>
<evidence type="ECO:0000256" key="2">
    <source>
        <dbReference type="ARBA" id="ARBA00022692"/>
    </source>
</evidence>
<keyword evidence="7" id="KW-1185">Reference proteome</keyword>